<dbReference type="EMBL" id="JAIQCJ010001628">
    <property type="protein sequence ID" value="KAJ8788276.1"/>
    <property type="molecule type" value="Genomic_DNA"/>
</dbReference>
<dbReference type="AlphaFoldDB" id="A0AB34H651"/>
<protein>
    <submittedName>
        <fullName evidence="2">Uncharacterized protein</fullName>
    </submittedName>
</protein>
<comment type="caution">
    <text evidence="2">The sequence shown here is derived from an EMBL/GenBank/DDBJ whole genome shotgun (WGS) entry which is preliminary data.</text>
</comment>
<evidence type="ECO:0000313" key="3">
    <source>
        <dbReference type="Proteomes" id="UP001159641"/>
    </source>
</evidence>
<sequence>MQETTPRRPLSAGAWSPPRKPRSRAPTRQHRPHSIAATCSTLFCSGRGLSAGDPGRPATRAAPHRTLGAVVRAVAPRADSGRLREEPGLQLPEAPGARAKTGKRRGDALQRPAARGEVGWG</sequence>
<feature type="region of interest" description="Disordered" evidence="1">
    <location>
        <begin position="78"/>
        <end position="121"/>
    </location>
</feature>
<keyword evidence="3" id="KW-1185">Reference proteome</keyword>
<evidence type="ECO:0000313" key="2">
    <source>
        <dbReference type="EMBL" id="KAJ8788276.1"/>
    </source>
</evidence>
<reference evidence="2 3" key="1">
    <citation type="submission" date="2022-11" db="EMBL/GenBank/DDBJ databases">
        <title>Whole genome sequence of Eschrichtius robustus ER-17-0199.</title>
        <authorList>
            <person name="Bruniche-Olsen A."/>
            <person name="Black A.N."/>
            <person name="Fields C.J."/>
            <person name="Walden K."/>
            <person name="Dewoody J.A."/>
        </authorList>
    </citation>
    <scope>NUCLEOTIDE SEQUENCE [LARGE SCALE GENOMIC DNA]</scope>
    <source>
        <strain evidence="2">ER-17-0199</strain>
        <tissue evidence="2">Blubber</tissue>
    </source>
</reference>
<evidence type="ECO:0000256" key="1">
    <source>
        <dbReference type="SAM" id="MobiDB-lite"/>
    </source>
</evidence>
<accession>A0AB34H651</accession>
<name>A0AB34H651_ESCRO</name>
<dbReference type="Proteomes" id="UP001159641">
    <property type="component" value="Unassembled WGS sequence"/>
</dbReference>
<gene>
    <name evidence="2" type="ORF">J1605_022570</name>
</gene>
<proteinExistence type="predicted"/>
<feature type="compositionally biased region" description="Basic residues" evidence="1">
    <location>
        <begin position="19"/>
        <end position="33"/>
    </location>
</feature>
<feature type="region of interest" description="Disordered" evidence="1">
    <location>
        <begin position="1"/>
        <end position="34"/>
    </location>
</feature>
<organism evidence="2 3">
    <name type="scientific">Eschrichtius robustus</name>
    <name type="common">California gray whale</name>
    <name type="synonym">Eschrichtius gibbosus</name>
    <dbReference type="NCBI Taxonomy" id="9764"/>
    <lineage>
        <taxon>Eukaryota</taxon>
        <taxon>Metazoa</taxon>
        <taxon>Chordata</taxon>
        <taxon>Craniata</taxon>
        <taxon>Vertebrata</taxon>
        <taxon>Euteleostomi</taxon>
        <taxon>Mammalia</taxon>
        <taxon>Eutheria</taxon>
        <taxon>Laurasiatheria</taxon>
        <taxon>Artiodactyla</taxon>
        <taxon>Whippomorpha</taxon>
        <taxon>Cetacea</taxon>
        <taxon>Mysticeti</taxon>
        <taxon>Eschrichtiidae</taxon>
        <taxon>Eschrichtius</taxon>
    </lineage>
</organism>